<proteinExistence type="inferred from homology"/>
<name>A0A9P0A061_BEMTA</name>
<keyword evidence="2" id="KW-0645">Protease</keyword>
<keyword evidence="3" id="KW-0378">Hydrolase</keyword>
<accession>A0A9P0A061</accession>
<dbReference type="Proteomes" id="UP001152759">
    <property type="component" value="Chromosome 1"/>
</dbReference>
<keyword evidence="1" id="KW-0031">Aminopeptidase</keyword>
<evidence type="ECO:0000256" key="6">
    <source>
        <dbReference type="ARBA" id="ARBA00034908"/>
    </source>
</evidence>
<evidence type="ECO:0000256" key="7">
    <source>
        <dbReference type="ARBA" id="ARBA00049041"/>
    </source>
</evidence>
<comment type="catalytic activity">
    <reaction evidence="7">
        <text>N-terminal N(alpha)-acetyl-L-cysteinyl-L-aspartyl-[protein] + H2O = N-terminal L-aspartyl-[protein] + N-acetyl-L-cysteine</text>
        <dbReference type="Rhea" id="RHEA:74579"/>
        <dbReference type="Rhea" id="RHEA-COMP:12669"/>
        <dbReference type="Rhea" id="RHEA-COMP:18395"/>
        <dbReference type="ChEBI" id="CHEBI:15377"/>
        <dbReference type="ChEBI" id="CHEBI:64720"/>
        <dbReference type="ChEBI" id="CHEBI:78236"/>
        <dbReference type="ChEBI" id="CHEBI:193599"/>
    </reaction>
    <physiologicalReaction direction="left-to-right" evidence="7">
        <dbReference type="Rhea" id="RHEA:74580"/>
    </physiologicalReaction>
</comment>
<dbReference type="PANTHER" id="PTHR28631:SF1">
    <property type="entry name" value="ACTIN MATURATION PROTEASE"/>
    <property type="match status" value="1"/>
</dbReference>
<sequence>MKSIRIPLSPPLPPPPSSPLVLSAAAPSFPVSSEAAIVADWSNSNKEHASFSALWQSAGYHLTLEVPELHNFTFIQGYQQIGPTCGLVAVYMVAKHLNVDIGSKRIFELAIEKKMTKFGEMFCAKRLSQLAQEVFGSQAEAILHTGELQKRVPEALFQNHLILIPYDTDRNNEPCLKQGRKSHWAILCGIIQTKNNMFVIARQSKSRLLGIWSLEKLVASNANLSITDDKLQSGSVIPVEGLTQSLAHQCIIVKKK</sequence>
<evidence type="ECO:0000256" key="1">
    <source>
        <dbReference type="ARBA" id="ARBA00022438"/>
    </source>
</evidence>
<organism evidence="8 9">
    <name type="scientific">Bemisia tabaci</name>
    <name type="common">Sweetpotato whitefly</name>
    <name type="synonym">Aleurodes tabaci</name>
    <dbReference type="NCBI Taxonomy" id="7038"/>
    <lineage>
        <taxon>Eukaryota</taxon>
        <taxon>Metazoa</taxon>
        <taxon>Ecdysozoa</taxon>
        <taxon>Arthropoda</taxon>
        <taxon>Hexapoda</taxon>
        <taxon>Insecta</taxon>
        <taxon>Pterygota</taxon>
        <taxon>Neoptera</taxon>
        <taxon>Paraneoptera</taxon>
        <taxon>Hemiptera</taxon>
        <taxon>Sternorrhyncha</taxon>
        <taxon>Aleyrodoidea</taxon>
        <taxon>Aleyrodidae</taxon>
        <taxon>Aleyrodinae</taxon>
        <taxon>Bemisia</taxon>
    </lineage>
</organism>
<dbReference type="EMBL" id="OU963862">
    <property type="protein sequence ID" value="CAH0381324.1"/>
    <property type="molecule type" value="Genomic_DNA"/>
</dbReference>
<dbReference type="InterPro" id="IPR040043">
    <property type="entry name" value="ACTMAP"/>
</dbReference>
<evidence type="ECO:0000256" key="3">
    <source>
        <dbReference type="ARBA" id="ARBA00022801"/>
    </source>
</evidence>
<dbReference type="GO" id="GO:0006508">
    <property type="term" value="P:proteolysis"/>
    <property type="evidence" value="ECO:0007669"/>
    <property type="project" value="UniProtKB-KW"/>
</dbReference>
<reference evidence="8" key="1">
    <citation type="submission" date="2021-12" db="EMBL/GenBank/DDBJ databases">
        <authorList>
            <person name="King R."/>
        </authorList>
    </citation>
    <scope>NUCLEOTIDE SEQUENCE</scope>
</reference>
<protein>
    <recommendedName>
        <fullName evidence="5">Actin maturation protease</fullName>
    </recommendedName>
    <alternativeName>
        <fullName evidence="6">Actin aminopeptidase ACTMAP</fullName>
    </alternativeName>
</protein>
<evidence type="ECO:0000256" key="5">
    <source>
        <dbReference type="ARBA" id="ARBA00034848"/>
    </source>
</evidence>
<evidence type="ECO:0000313" key="9">
    <source>
        <dbReference type="Proteomes" id="UP001152759"/>
    </source>
</evidence>
<comment type="similarity">
    <text evidence="4">Belongs to the ACTMAP family.</text>
</comment>
<dbReference type="GO" id="GO:0004177">
    <property type="term" value="F:aminopeptidase activity"/>
    <property type="evidence" value="ECO:0007669"/>
    <property type="project" value="UniProtKB-KW"/>
</dbReference>
<keyword evidence="9" id="KW-1185">Reference proteome</keyword>
<evidence type="ECO:0000256" key="2">
    <source>
        <dbReference type="ARBA" id="ARBA00022670"/>
    </source>
</evidence>
<dbReference type="PANTHER" id="PTHR28631">
    <property type="entry name" value="UPF0692 PROTEIN C19ORF54"/>
    <property type="match status" value="1"/>
</dbReference>
<dbReference type="Pfam" id="PF21646">
    <property type="entry name" value="ACTMAP-like_C"/>
    <property type="match status" value="1"/>
</dbReference>
<evidence type="ECO:0000313" key="8">
    <source>
        <dbReference type="EMBL" id="CAH0381324.1"/>
    </source>
</evidence>
<dbReference type="AlphaFoldDB" id="A0A9P0A061"/>
<evidence type="ECO:0000256" key="4">
    <source>
        <dbReference type="ARBA" id="ARBA00034725"/>
    </source>
</evidence>
<gene>
    <name evidence="8" type="ORF">BEMITA_LOCUS988</name>
</gene>